<dbReference type="EMBL" id="JAEAOA010000982">
    <property type="protein sequence ID" value="KAK3603059.1"/>
    <property type="molecule type" value="Genomic_DNA"/>
</dbReference>
<reference evidence="2" key="1">
    <citation type="journal article" date="2021" name="Genome Biol. Evol.">
        <title>A High-Quality Reference Genome for a Parasitic Bivalve with Doubly Uniparental Inheritance (Bivalvia: Unionida).</title>
        <authorList>
            <person name="Smith C.H."/>
        </authorList>
    </citation>
    <scope>NUCLEOTIDE SEQUENCE</scope>
    <source>
        <strain evidence="2">CHS0354</strain>
    </source>
</reference>
<keyword evidence="3" id="KW-1185">Reference proteome</keyword>
<name>A0AAE0W6N5_9BIVA</name>
<feature type="region of interest" description="Disordered" evidence="1">
    <location>
        <begin position="359"/>
        <end position="472"/>
    </location>
</feature>
<dbReference type="Proteomes" id="UP001195483">
    <property type="component" value="Unassembled WGS sequence"/>
</dbReference>
<dbReference type="AlphaFoldDB" id="A0AAE0W6N5"/>
<gene>
    <name evidence="2" type="ORF">CHS0354_015753</name>
</gene>
<evidence type="ECO:0000313" key="2">
    <source>
        <dbReference type="EMBL" id="KAK3603059.1"/>
    </source>
</evidence>
<feature type="compositionally biased region" description="Basic and acidic residues" evidence="1">
    <location>
        <begin position="115"/>
        <end position="131"/>
    </location>
</feature>
<proteinExistence type="predicted"/>
<organism evidence="2 3">
    <name type="scientific">Potamilus streckersoni</name>
    <dbReference type="NCBI Taxonomy" id="2493646"/>
    <lineage>
        <taxon>Eukaryota</taxon>
        <taxon>Metazoa</taxon>
        <taxon>Spiralia</taxon>
        <taxon>Lophotrochozoa</taxon>
        <taxon>Mollusca</taxon>
        <taxon>Bivalvia</taxon>
        <taxon>Autobranchia</taxon>
        <taxon>Heteroconchia</taxon>
        <taxon>Palaeoheterodonta</taxon>
        <taxon>Unionida</taxon>
        <taxon>Unionoidea</taxon>
        <taxon>Unionidae</taxon>
        <taxon>Ambleminae</taxon>
        <taxon>Lampsilini</taxon>
        <taxon>Potamilus</taxon>
    </lineage>
</organism>
<reference evidence="2" key="3">
    <citation type="submission" date="2023-05" db="EMBL/GenBank/DDBJ databases">
        <authorList>
            <person name="Smith C.H."/>
        </authorList>
    </citation>
    <scope>NUCLEOTIDE SEQUENCE</scope>
    <source>
        <strain evidence="2">CHS0354</strain>
        <tissue evidence="2">Mantle</tissue>
    </source>
</reference>
<feature type="compositionally biased region" description="Basic and acidic residues" evidence="1">
    <location>
        <begin position="435"/>
        <end position="454"/>
    </location>
</feature>
<feature type="compositionally biased region" description="Polar residues" evidence="1">
    <location>
        <begin position="455"/>
        <end position="468"/>
    </location>
</feature>
<comment type="caution">
    <text evidence="2">The sequence shown here is derived from an EMBL/GenBank/DDBJ whole genome shotgun (WGS) entry which is preliminary data.</text>
</comment>
<protein>
    <submittedName>
        <fullName evidence="2">Uncharacterized protein</fullName>
    </submittedName>
</protein>
<sequence length="606" mass="67837">MTMIRMYSGNTSVPVTRNMPFTSTSVPSRGSNIKNNMTGIYLGLEGNLKPPKPRSATVPPLIRRCGSQRIRTPTEQRSYNKVELLRVKEETRGFRGQPVKNSAARAKSCDTATMEQRKKQVDLDHAPEQGKENVSPRSRAKQWGPAKSINSNEFADIIRQNPRRYTVVVNNGVTRSENLTGFHSFVENPGADVLNIPYSEVLIEEVHRITNNRDLVGLEECYKKVCKRMVPQQKFSYVGKMDSLQSLLPLRKNGQHRENSFATGFTVRSYQNPQRAEILADFDGTQMSSRPKTVPVNRQPLVPAPYFFRFYNKPGTATSQRTRKTPASQFEDQFDTLHGTAKIIAAPGVGVLSRSLKGNWNSATDSTSGKDIEGRPRVQISPQEAADTEKHSVQLLAADSTRRQDSEGALSQSEAVDIPSTARTEEWPSTGQEALTDRSELSTGREERNREDSKTLSQTPHLETSISDKLSEDPILLAEPGLAESVTQAKILNDMDGRIRGDDHQMKTERELMKAKRANSADIVLELETEDGQHTDVHIDDAQLKDDHEGIKESEAKIASIKMDAEKRKKDFEQILDEHAEIVREISRRSSSSTISVGEEEGHRDQ</sequence>
<feature type="region of interest" description="Disordered" evidence="1">
    <location>
        <begin position="95"/>
        <end position="146"/>
    </location>
</feature>
<evidence type="ECO:0000256" key="1">
    <source>
        <dbReference type="SAM" id="MobiDB-lite"/>
    </source>
</evidence>
<feature type="region of interest" description="Disordered" evidence="1">
    <location>
        <begin position="586"/>
        <end position="606"/>
    </location>
</feature>
<accession>A0AAE0W6N5</accession>
<reference evidence="2" key="2">
    <citation type="journal article" date="2021" name="Genome Biol. Evol.">
        <title>Developing a high-quality reference genome for a parasitic bivalve with doubly uniparental inheritance (Bivalvia: Unionida).</title>
        <authorList>
            <person name="Smith C.H."/>
        </authorList>
    </citation>
    <scope>NUCLEOTIDE SEQUENCE</scope>
    <source>
        <strain evidence="2">CHS0354</strain>
        <tissue evidence="2">Mantle</tissue>
    </source>
</reference>
<evidence type="ECO:0000313" key="3">
    <source>
        <dbReference type="Proteomes" id="UP001195483"/>
    </source>
</evidence>